<reference evidence="4" key="1">
    <citation type="submission" date="2016-04" db="EMBL/GenBank/DDBJ databases">
        <title>Complete Genome Sequences of Twelve Strains of a Stable Defined Moderately Diverse Mouse Microbiota 2 (sDMDMm2).</title>
        <authorList>
            <person name="Uchimura Y."/>
            <person name="Wyss M."/>
            <person name="Brugiroux S."/>
            <person name="Limenitakis J.P."/>
            <person name="Stecher B."/>
            <person name="McCoy K.D."/>
            <person name="Macpherson A.J."/>
        </authorList>
    </citation>
    <scope>NUCLEOTIDE SEQUENCE [LARGE SCALE GENOMIC DNA]</scope>
    <source>
        <strain evidence="4">YL27</strain>
    </source>
</reference>
<keyword evidence="1" id="KW-0175">Coiled coil</keyword>
<evidence type="ECO:0000313" key="4">
    <source>
        <dbReference type="Proteomes" id="UP000186351"/>
    </source>
</evidence>
<dbReference type="EMBL" id="CP015402">
    <property type="protein sequence ID" value="ANU64036.1"/>
    <property type="molecule type" value="Genomic_DNA"/>
</dbReference>
<accession>A0A1B1SB59</accession>
<feature type="coiled-coil region" evidence="1">
    <location>
        <begin position="23"/>
        <end position="57"/>
    </location>
</feature>
<dbReference type="EMBL" id="SRYD01000027">
    <property type="protein sequence ID" value="TGY73967.1"/>
    <property type="molecule type" value="Genomic_DNA"/>
</dbReference>
<dbReference type="Gene3D" id="1.10.287.1490">
    <property type="match status" value="1"/>
</dbReference>
<dbReference type="STRING" id="1796646.A4V02_10130"/>
<evidence type="ECO:0000313" key="3">
    <source>
        <dbReference type="EMBL" id="TGY73967.1"/>
    </source>
</evidence>
<sequence length="97" mass="11005">MATDLQERLERVSRKTLGLTDRYNALLGEKRAADARIAELQSTVTDLRQQVETLTRQIDYLTVVTTAIPSRSDVERSRAVISRLVREIDKCISDLSD</sequence>
<name>A0A1B1SB59_9BACT</name>
<keyword evidence="4" id="KW-1185">Reference proteome</keyword>
<dbReference type="AlphaFoldDB" id="A0A1B1SB59"/>
<dbReference type="Proteomes" id="UP000306630">
    <property type="component" value="Unassembled WGS sequence"/>
</dbReference>
<dbReference type="KEGG" id="pary:A4V02_10130"/>
<dbReference type="GeneID" id="65537226"/>
<accession>A0A1Z2XHF7</accession>
<evidence type="ECO:0000256" key="1">
    <source>
        <dbReference type="SAM" id="Coils"/>
    </source>
</evidence>
<proteinExistence type="predicted"/>
<organism evidence="2 4">
    <name type="scientific">Muribaculum intestinale</name>
    <dbReference type="NCBI Taxonomy" id="1796646"/>
    <lineage>
        <taxon>Bacteria</taxon>
        <taxon>Pseudomonadati</taxon>
        <taxon>Bacteroidota</taxon>
        <taxon>Bacteroidia</taxon>
        <taxon>Bacteroidales</taxon>
        <taxon>Muribaculaceae</taxon>
        <taxon>Muribaculum</taxon>
    </lineage>
</organism>
<dbReference type="Proteomes" id="UP000186351">
    <property type="component" value="Chromosome"/>
</dbReference>
<gene>
    <name evidence="2" type="ORF">A4V02_10130</name>
    <name evidence="3" type="ORF">E5333_07865</name>
</gene>
<reference evidence="3 5" key="3">
    <citation type="submission" date="2019-04" db="EMBL/GenBank/DDBJ databases">
        <title>Microbes associate with the intestines of laboratory mice.</title>
        <authorList>
            <person name="Navarre W."/>
            <person name="Wong E."/>
            <person name="Huang K."/>
            <person name="Tropini C."/>
            <person name="Ng K."/>
            <person name="Yu B."/>
        </authorList>
    </citation>
    <scope>NUCLEOTIDE SEQUENCE [LARGE SCALE GENOMIC DNA]</scope>
    <source>
        <strain evidence="3 5">NM06_A21</strain>
    </source>
</reference>
<reference evidence="2" key="2">
    <citation type="submission" date="2017-04" db="EMBL/GenBank/DDBJ databases">
        <title>Complete Genome Sequences of Twelve Strains of a Stable Defined Moderately Diverse Mouse Microbiota 2 (sDMDMm2).</title>
        <authorList>
            <person name="Uchimura Y."/>
            <person name="Wyss M."/>
            <person name="Brugiroux S."/>
            <person name="Limenitakis J.P."/>
            <person name="Stecher B."/>
            <person name="McCoy K.D."/>
            <person name="Macpherson A.J."/>
        </authorList>
    </citation>
    <scope>NUCLEOTIDE SEQUENCE</scope>
    <source>
        <strain evidence="2">YL27</strain>
    </source>
</reference>
<dbReference type="OrthoDB" id="1467932at2"/>
<protein>
    <submittedName>
        <fullName evidence="2">Uncharacterized protein</fullName>
    </submittedName>
</protein>
<evidence type="ECO:0000313" key="5">
    <source>
        <dbReference type="Proteomes" id="UP000306630"/>
    </source>
</evidence>
<evidence type="ECO:0000313" key="2">
    <source>
        <dbReference type="EMBL" id="ANU64036.1"/>
    </source>
</evidence>
<dbReference type="RefSeq" id="WP_068961327.1">
    <property type="nucleotide sequence ID" value="NZ_CAJTAP010000043.1"/>
</dbReference>